<name>A0A382V269_9ZZZZ</name>
<protein>
    <recommendedName>
        <fullName evidence="1">NERD domain-containing protein</fullName>
    </recommendedName>
</protein>
<dbReference type="EMBL" id="UINC01148595">
    <property type="protein sequence ID" value="SVD40574.1"/>
    <property type="molecule type" value="Genomic_DNA"/>
</dbReference>
<accession>A0A382V269</accession>
<evidence type="ECO:0000259" key="1">
    <source>
        <dbReference type="Pfam" id="PF08378"/>
    </source>
</evidence>
<proteinExistence type="predicted"/>
<dbReference type="Pfam" id="PF08378">
    <property type="entry name" value="NERD"/>
    <property type="match status" value="1"/>
</dbReference>
<dbReference type="AlphaFoldDB" id="A0A382V269"/>
<feature type="domain" description="NERD" evidence="1">
    <location>
        <begin position="19"/>
        <end position="105"/>
    </location>
</feature>
<organism evidence="2">
    <name type="scientific">marine metagenome</name>
    <dbReference type="NCBI Taxonomy" id="408172"/>
    <lineage>
        <taxon>unclassified sequences</taxon>
        <taxon>metagenomes</taxon>
        <taxon>ecological metagenomes</taxon>
    </lineage>
</organism>
<sequence length="109" mass="11706">MARMIPDLSDEQILAAHDSEAEARVYRSLRDQLADEVTVLYSVPWIETSKSGSTDGETDFVVIDPSRGILALEVKGGTSEVGPGGRWSTRGANGAIVPIKSPFQQGMKS</sequence>
<reference evidence="2" key="1">
    <citation type="submission" date="2018-05" db="EMBL/GenBank/DDBJ databases">
        <authorList>
            <person name="Lanie J.A."/>
            <person name="Ng W.-L."/>
            <person name="Kazmierczak K.M."/>
            <person name="Andrzejewski T.M."/>
            <person name="Davidsen T.M."/>
            <person name="Wayne K.J."/>
            <person name="Tettelin H."/>
            <person name="Glass J.I."/>
            <person name="Rusch D."/>
            <person name="Podicherti R."/>
            <person name="Tsui H.-C.T."/>
            <person name="Winkler M.E."/>
        </authorList>
    </citation>
    <scope>NUCLEOTIDE SEQUENCE</scope>
</reference>
<gene>
    <name evidence="2" type="ORF">METZ01_LOCUS393428</name>
</gene>
<dbReference type="InterPro" id="IPR011528">
    <property type="entry name" value="NERD"/>
</dbReference>
<evidence type="ECO:0000313" key="2">
    <source>
        <dbReference type="EMBL" id="SVD40574.1"/>
    </source>
</evidence>
<feature type="non-terminal residue" evidence="2">
    <location>
        <position position="109"/>
    </location>
</feature>